<dbReference type="PANTHER" id="PTHR48075:SF5">
    <property type="entry name" value="3-HYDROXYBUTYRYL-COA DEHYDROGENASE"/>
    <property type="match status" value="1"/>
</dbReference>
<dbReference type="SUPFAM" id="SSF48179">
    <property type="entry name" value="6-phosphogluconate dehydrogenase C-terminal domain-like"/>
    <property type="match status" value="1"/>
</dbReference>
<reference evidence="2 3" key="1">
    <citation type="journal article" date="2015" name="Int. J. Syst. Evol. Microbiol.">
        <title>Flavisolibacter ginsenosidimutans sp. nov., with ginsenoside-converting activity isolated from soil used for cultivating ginseng.</title>
        <authorList>
            <person name="Zhao Y."/>
            <person name="Liu Q."/>
            <person name="Kang M.S."/>
            <person name="Jin F."/>
            <person name="Yu H."/>
            <person name="Im W.T."/>
        </authorList>
    </citation>
    <scope>NUCLEOTIDE SEQUENCE [LARGE SCALE GENOMIC DNA]</scope>
    <source>
        <strain evidence="2 3">Gsoil 636</strain>
    </source>
</reference>
<name>A0A5B8UMC9_9BACT</name>
<accession>A0A5B8UMC9</accession>
<dbReference type="PANTHER" id="PTHR48075">
    <property type="entry name" value="3-HYDROXYACYL-COA DEHYDROGENASE FAMILY PROTEIN"/>
    <property type="match status" value="1"/>
</dbReference>
<dbReference type="InterPro" id="IPR006108">
    <property type="entry name" value="3HC_DH_C"/>
</dbReference>
<dbReference type="RefSeq" id="WP_146790551.1">
    <property type="nucleotide sequence ID" value="NZ_BAABIO010000003.1"/>
</dbReference>
<organism evidence="2 3">
    <name type="scientific">Flavisolibacter ginsenosidimutans</name>
    <dbReference type="NCBI Taxonomy" id="661481"/>
    <lineage>
        <taxon>Bacteria</taxon>
        <taxon>Pseudomonadati</taxon>
        <taxon>Bacteroidota</taxon>
        <taxon>Chitinophagia</taxon>
        <taxon>Chitinophagales</taxon>
        <taxon>Chitinophagaceae</taxon>
        <taxon>Flavisolibacter</taxon>
    </lineage>
</organism>
<dbReference type="InterPro" id="IPR008927">
    <property type="entry name" value="6-PGluconate_DH-like_C_sf"/>
</dbReference>
<feature type="domain" description="3-hydroxyacyl-CoA dehydrogenase C-terminal" evidence="1">
    <location>
        <begin position="128"/>
        <end position="202"/>
    </location>
</feature>
<dbReference type="OrthoDB" id="2986269at2"/>
<dbReference type="GO" id="GO:0016616">
    <property type="term" value="F:oxidoreductase activity, acting on the CH-OH group of donors, NAD or NADP as acceptor"/>
    <property type="evidence" value="ECO:0007669"/>
    <property type="project" value="InterPro"/>
</dbReference>
<protein>
    <recommendedName>
        <fullName evidence="1">3-hydroxyacyl-CoA dehydrogenase C-terminal domain-containing protein</fullName>
    </recommendedName>
</protein>
<proteinExistence type="predicted"/>
<dbReference type="InterPro" id="IPR013328">
    <property type="entry name" value="6PGD_dom2"/>
</dbReference>
<keyword evidence="3" id="KW-1185">Reference proteome</keyword>
<dbReference type="GO" id="GO:0006631">
    <property type="term" value="P:fatty acid metabolic process"/>
    <property type="evidence" value="ECO:0007669"/>
    <property type="project" value="InterPro"/>
</dbReference>
<gene>
    <name evidence="2" type="ORF">FSB75_18600</name>
</gene>
<dbReference type="AlphaFoldDB" id="A0A5B8UMC9"/>
<dbReference type="EMBL" id="CP042433">
    <property type="protein sequence ID" value="QEC57827.1"/>
    <property type="molecule type" value="Genomic_DNA"/>
</dbReference>
<dbReference type="Proteomes" id="UP000321204">
    <property type="component" value="Chromosome"/>
</dbReference>
<evidence type="ECO:0000313" key="2">
    <source>
        <dbReference type="EMBL" id="QEC57827.1"/>
    </source>
</evidence>
<evidence type="ECO:0000313" key="3">
    <source>
        <dbReference type="Proteomes" id="UP000321204"/>
    </source>
</evidence>
<dbReference type="Pfam" id="PF00725">
    <property type="entry name" value="3HCDH"/>
    <property type="match status" value="1"/>
</dbReference>
<sequence length="209" mass="23351">MQIVVLAGVLQKEELLRSQMTANVVWINTVQEFSQHRNADAFVDLKFVNTIERQQVLQQLLPKPVIVNSVVHTLSETHASFIRINGWNTFLSSSIIEAACNNNGLKTKAEAVFALWNKELQWLPDEAGFVTPRVVSTIVNEAFLALAEGVSTKDEINTAMKLGTAYPYGPFEWAEKIGVRNIVALLEKLSATQEHYTPAELLMKEALID</sequence>
<dbReference type="KEGG" id="fgg:FSB75_18600"/>
<evidence type="ECO:0000259" key="1">
    <source>
        <dbReference type="Pfam" id="PF00725"/>
    </source>
</evidence>
<dbReference type="Gene3D" id="1.10.1040.10">
    <property type="entry name" value="N-(1-d-carboxylethyl)-l-norvaline Dehydrogenase, domain 2"/>
    <property type="match status" value="1"/>
</dbReference>